<name>A0A8H6HMY0_9AGAR</name>
<organism evidence="2 3">
    <name type="scientific">Ephemerocybe angulata</name>
    <dbReference type="NCBI Taxonomy" id="980116"/>
    <lineage>
        <taxon>Eukaryota</taxon>
        <taxon>Fungi</taxon>
        <taxon>Dikarya</taxon>
        <taxon>Basidiomycota</taxon>
        <taxon>Agaricomycotina</taxon>
        <taxon>Agaricomycetes</taxon>
        <taxon>Agaricomycetidae</taxon>
        <taxon>Agaricales</taxon>
        <taxon>Agaricineae</taxon>
        <taxon>Psathyrellaceae</taxon>
        <taxon>Ephemerocybe</taxon>
    </lineage>
</organism>
<comment type="caution">
    <text evidence="2">The sequence shown here is derived from an EMBL/GenBank/DDBJ whole genome shotgun (WGS) entry which is preliminary data.</text>
</comment>
<keyword evidence="3" id="KW-1185">Reference proteome</keyword>
<feature type="region of interest" description="Disordered" evidence="1">
    <location>
        <begin position="273"/>
        <end position="304"/>
    </location>
</feature>
<gene>
    <name evidence="2" type="ORF">DFP72DRAFT_851969</name>
</gene>
<feature type="compositionally biased region" description="Basic and acidic residues" evidence="1">
    <location>
        <begin position="294"/>
        <end position="304"/>
    </location>
</feature>
<evidence type="ECO:0000313" key="2">
    <source>
        <dbReference type="EMBL" id="KAF6749994.1"/>
    </source>
</evidence>
<dbReference type="Proteomes" id="UP000521943">
    <property type="component" value="Unassembled WGS sequence"/>
</dbReference>
<feature type="region of interest" description="Disordered" evidence="1">
    <location>
        <begin position="247"/>
        <end position="266"/>
    </location>
</feature>
<dbReference type="EMBL" id="JACGCI010000059">
    <property type="protein sequence ID" value="KAF6749994.1"/>
    <property type="molecule type" value="Genomic_DNA"/>
</dbReference>
<feature type="region of interest" description="Disordered" evidence="1">
    <location>
        <begin position="177"/>
        <end position="200"/>
    </location>
</feature>
<proteinExistence type="predicted"/>
<feature type="compositionally biased region" description="Basic and acidic residues" evidence="1">
    <location>
        <begin position="185"/>
        <end position="200"/>
    </location>
</feature>
<evidence type="ECO:0000313" key="3">
    <source>
        <dbReference type="Proteomes" id="UP000521943"/>
    </source>
</evidence>
<protein>
    <submittedName>
        <fullName evidence="2">Uncharacterized protein</fullName>
    </submittedName>
</protein>
<accession>A0A8H6HMY0</accession>
<evidence type="ECO:0000256" key="1">
    <source>
        <dbReference type="SAM" id="MobiDB-lite"/>
    </source>
</evidence>
<reference evidence="2 3" key="1">
    <citation type="submission" date="2020-07" db="EMBL/GenBank/DDBJ databases">
        <title>Comparative genomics of pyrophilous fungi reveals a link between fire events and developmental genes.</title>
        <authorList>
            <consortium name="DOE Joint Genome Institute"/>
            <person name="Steindorff A.S."/>
            <person name="Carver A."/>
            <person name="Calhoun S."/>
            <person name="Stillman K."/>
            <person name="Liu H."/>
            <person name="Lipzen A."/>
            <person name="Pangilinan J."/>
            <person name="Labutti K."/>
            <person name="Bruns T.D."/>
            <person name="Grigoriev I.V."/>
        </authorList>
    </citation>
    <scope>NUCLEOTIDE SEQUENCE [LARGE SCALE GENOMIC DNA]</scope>
    <source>
        <strain evidence="2 3">CBS 144469</strain>
    </source>
</reference>
<sequence>MRVWCAVGDMDSQYCASSGTGPMHPIRQHRAAPTARVWRPRPYTRSVVRVSPGLSQQPVYPVGDYTASAEVVMPTTAHRHAFTIDAAHTYPPTAYHSIESVRMPAETLHSHVTASAEIAKHPARMYMRAPSRPPTHRPSKHVYNSALALHSGCRVSDGVRGGRGCALAVQCECDDGADATSSLAKPREDRTRRRTSDRSYHLLPPLRGVANSALKVARLGRVARDSLPRIQYSWLLSHFQDRWSTESLRSSSPAPEQGSGGVGTPFEWRATVIFNRPAGSERQSPQNHGRRSKQRTDGGEERWW</sequence>
<dbReference type="AlphaFoldDB" id="A0A8H6HMY0"/>